<comment type="catalytic activity">
    <reaction evidence="11">
        <text>ATP + H2O = ADP + phosphate + H(+)</text>
        <dbReference type="Rhea" id="RHEA:13065"/>
        <dbReference type="ChEBI" id="CHEBI:15377"/>
        <dbReference type="ChEBI" id="CHEBI:15378"/>
        <dbReference type="ChEBI" id="CHEBI:30616"/>
        <dbReference type="ChEBI" id="CHEBI:43474"/>
        <dbReference type="ChEBI" id="CHEBI:456216"/>
        <dbReference type="EC" id="3.6.4.13"/>
    </reaction>
</comment>
<dbReference type="Gene3D" id="3.40.50.300">
    <property type="entry name" value="P-loop containing nucleotide triphosphate hydrolases"/>
    <property type="match status" value="2"/>
</dbReference>
<dbReference type="Pfam" id="PF00271">
    <property type="entry name" value="Helicase_C"/>
    <property type="match status" value="1"/>
</dbReference>
<dbReference type="PANTHER" id="PTHR24031">
    <property type="entry name" value="RNA HELICASE"/>
    <property type="match status" value="1"/>
</dbReference>
<dbReference type="STRING" id="1246581.A0A2H9TPZ3"/>
<dbReference type="Pfam" id="PF13959">
    <property type="entry name" value="CTE_SPB4"/>
    <property type="match status" value="1"/>
</dbReference>
<evidence type="ECO:0000259" key="15">
    <source>
        <dbReference type="PROSITE" id="PS51195"/>
    </source>
</evidence>
<sequence length="594" mass="66449">MASDFTSLGLDPALCAAVQAAFSIEKPSDIQEKVITTALGLETPRDILIRSRTGSGKTLAFLLPILHRLLLEHRQSGRTREAARMMGTQLLVVVPTRELAAQSHQTLERLLAKLHGADHWLVSGTLSGGDRRKSEKERLRKGVHIVVGTPGRLVDHLNNTERWAKQISACRWVVFDEADRLLDSGFEKFVKEILGALGKGRIDRLQVCLCSATVDGKRQDLFGYKLTDPLLVSEGPLRLKAADTKTLITNDFNTQLEHFYIVSPTKMRLAALLGFLEESFSNATPQKIVLFTICCDTVDFISLLFNDPTFKMLPKDVNKFKLHGSLEHKTRIETFNAFTKETRNCLLVCTDVAARGLNLSHVSCIVQYDAPCDMNDYIHRAGRTARQEETGKSVLFLMPSERDYIPELEKKNLKLKKLRWEPLVERVATKVDIKSAEKVTVEETIPEEDLTTVNLDTRKRIFAWLEQLQGKIKTKGQLFSLAKSAYLSFIRAYATHPTVEKSIFHIKKLHLGHIAATFLLDEAPKAVAANRGKEVPEGKPKRDEKDFKGGKGGKGSKGDKGGNSKGPFKPKRVISEFDAGDIDAVFTRKLKRPK</sequence>
<name>A0A2H9TPZ3_9FUNG</name>
<dbReference type="InterPro" id="IPR014001">
    <property type="entry name" value="Helicase_ATP-bd"/>
</dbReference>
<dbReference type="InterPro" id="IPR014014">
    <property type="entry name" value="RNA_helicase_DEAD_Q_motif"/>
</dbReference>
<comment type="similarity">
    <text evidence="10">Belongs to the DEAD box helicase family.</text>
</comment>
<evidence type="ECO:0000256" key="2">
    <source>
        <dbReference type="ARBA" id="ARBA00022517"/>
    </source>
</evidence>
<evidence type="ECO:0000256" key="4">
    <source>
        <dbReference type="ARBA" id="ARBA00022741"/>
    </source>
</evidence>
<dbReference type="InterPro" id="IPR027417">
    <property type="entry name" value="P-loop_NTPase"/>
</dbReference>
<evidence type="ECO:0000256" key="12">
    <source>
        <dbReference type="SAM" id="MobiDB-lite"/>
    </source>
</evidence>
<dbReference type="OrthoDB" id="422663at2759"/>
<dbReference type="SMART" id="SM00490">
    <property type="entry name" value="HELICc"/>
    <property type="match status" value="1"/>
</dbReference>
<evidence type="ECO:0000259" key="14">
    <source>
        <dbReference type="PROSITE" id="PS51194"/>
    </source>
</evidence>
<feature type="domain" description="Helicase ATP-binding" evidence="13">
    <location>
        <begin position="38"/>
        <end position="232"/>
    </location>
</feature>
<keyword evidence="8 11" id="KW-0694">RNA-binding</keyword>
<dbReference type="PROSITE" id="PS51195">
    <property type="entry name" value="Q_MOTIF"/>
    <property type="match status" value="1"/>
</dbReference>
<dbReference type="GO" id="GO:0016887">
    <property type="term" value="F:ATP hydrolysis activity"/>
    <property type="evidence" value="ECO:0007669"/>
    <property type="project" value="RHEA"/>
</dbReference>
<evidence type="ECO:0000256" key="11">
    <source>
        <dbReference type="RuleBase" id="RU365068"/>
    </source>
</evidence>
<dbReference type="GO" id="GO:0005524">
    <property type="term" value="F:ATP binding"/>
    <property type="evidence" value="ECO:0007669"/>
    <property type="project" value="UniProtKB-UniRule"/>
</dbReference>
<proteinExistence type="inferred from homology"/>
<evidence type="ECO:0000259" key="13">
    <source>
        <dbReference type="PROSITE" id="PS51192"/>
    </source>
</evidence>
<dbReference type="EC" id="3.6.4.13" evidence="11"/>
<feature type="compositionally biased region" description="Basic and acidic residues" evidence="12">
    <location>
        <begin position="531"/>
        <end position="549"/>
    </location>
</feature>
<dbReference type="InterPro" id="IPR001650">
    <property type="entry name" value="Helicase_C-like"/>
</dbReference>
<evidence type="ECO:0000256" key="6">
    <source>
        <dbReference type="ARBA" id="ARBA00022806"/>
    </source>
</evidence>
<keyword evidence="4 10" id="KW-0547">Nucleotide-binding</keyword>
<evidence type="ECO:0000256" key="5">
    <source>
        <dbReference type="ARBA" id="ARBA00022801"/>
    </source>
</evidence>
<evidence type="ECO:0000256" key="7">
    <source>
        <dbReference type="ARBA" id="ARBA00022840"/>
    </source>
</evidence>
<dbReference type="SMART" id="SM00487">
    <property type="entry name" value="DEXDc"/>
    <property type="match status" value="1"/>
</dbReference>
<gene>
    <name evidence="16" type="ORF">PSACC_00389</name>
</gene>
<keyword evidence="5 10" id="KW-0378">Hydrolase</keyword>
<keyword evidence="2" id="KW-0690">Ribosome biogenesis</keyword>
<evidence type="ECO:0000256" key="3">
    <source>
        <dbReference type="ARBA" id="ARBA00022552"/>
    </source>
</evidence>
<dbReference type="InterPro" id="IPR011545">
    <property type="entry name" value="DEAD/DEAH_box_helicase_dom"/>
</dbReference>
<dbReference type="InterPro" id="IPR025313">
    <property type="entry name" value="SPB4-like_CTE"/>
</dbReference>
<keyword evidence="3" id="KW-0698">rRNA processing</keyword>
<dbReference type="Proteomes" id="UP000240830">
    <property type="component" value="Unassembled WGS sequence"/>
</dbReference>
<evidence type="ECO:0000313" key="16">
    <source>
        <dbReference type="EMBL" id="PJF19823.1"/>
    </source>
</evidence>
<keyword evidence="6 10" id="KW-0347">Helicase</keyword>
<dbReference type="AlphaFoldDB" id="A0A2H9TPZ3"/>
<evidence type="ECO:0000313" key="17">
    <source>
        <dbReference type="Proteomes" id="UP000240830"/>
    </source>
</evidence>
<dbReference type="GO" id="GO:0003724">
    <property type="term" value="F:RNA helicase activity"/>
    <property type="evidence" value="ECO:0007669"/>
    <property type="project" value="UniProtKB-EC"/>
</dbReference>
<dbReference type="EMBL" id="MTSL01000041">
    <property type="protein sequence ID" value="PJF19823.1"/>
    <property type="molecule type" value="Genomic_DNA"/>
</dbReference>
<dbReference type="CDD" id="cd18787">
    <property type="entry name" value="SF2_C_DEAD"/>
    <property type="match status" value="1"/>
</dbReference>
<reference evidence="16 17" key="1">
    <citation type="submission" date="2016-10" db="EMBL/GenBank/DDBJ databases">
        <title>The genome of Paramicrosporidium saccamoebae is the missing link in understanding Cryptomycota and Microsporidia evolution.</title>
        <authorList>
            <person name="Quandt C.A."/>
            <person name="Beaudet D."/>
            <person name="Corsaro D."/>
            <person name="Michel R."/>
            <person name="Corradi N."/>
            <person name="James T."/>
        </authorList>
    </citation>
    <scope>NUCLEOTIDE SEQUENCE [LARGE SCALE GENOMIC DNA]</scope>
    <source>
        <strain evidence="16 17">KSL3</strain>
    </source>
</reference>
<dbReference type="GO" id="GO:0003723">
    <property type="term" value="F:RNA binding"/>
    <property type="evidence" value="ECO:0007669"/>
    <property type="project" value="UniProtKB-UniRule"/>
</dbReference>
<dbReference type="PROSITE" id="PS00039">
    <property type="entry name" value="DEAD_ATP_HELICASE"/>
    <property type="match status" value="1"/>
</dbReference>
<keyword evidence="17" id="KW-1185">Reference proteome</keyword>
<dbReference type="GO" id="GO:0000464">
    <property type="term" value="P:endonucleolytic cleavage in ITS1 upstream of 5.8S rRNA from tricistronic rRNA transcript (SSU-rRNA, 5.8S rRNA, LSU-rRNA)"/>
    <property type="evidence" value="ECO:0007669"/>
    <property type="project" value="EnsemblFungi"/>
</dbReference>
<evidence type="ECO:0000256" key="9">
    <source>
        <dbReference type="PROSITE-ProRule" id="PRU00552"/>
    </source>
</evidence>
<evidence type="ECO:0000256" key="1">
    <source>
        <dbReference type="ARBA" id="ARBA00004604"/>
    </source>
</evidence>
<organism evidence="16 17">
    <name type="scientific">Paramicrosporidium saccamoebae</name>
    <dbReference type="NCBI Taxonomy" id="1246581"/>
    <lineage>
        <taxon>Eukaryota</taxon>
        <taxon>Fungi</taxon>
        <taxon>Fungi incertae sedis</taxon>
        <taxon>Cryptomycota</taxon>
        <taxon>Cryptomycota incertae sedis</taxon>
        <taxon>Paramicrosporidium</taxon>
    </lineage>
</organism>
<evidence type="ECO:0000256" key="8">
    <source>
        <dbReference type="ARBA" id="ARBA00022884"/>
    </source>
</evidence>
<dbReference type="InterPro" id="IPR000629">
    <property type="entry name" value="RNA-helicase_DEAD-box_CS"/>
</dbReference>
<feature type="domain" description="DEAD-box RNA helicase Q" evidence="15">
    <location>
        <begin position="3"/>
        <end position="32"/>
    </location>
</feature>
<feature type="region of interest" description="Disordered" evidence="12">
    <location>
        <begin position="529"/>
        <end position="574"/>
    </location>
</feature>
<dbReference type="GO" id="GO:0005730">
    <property type="term" value="C:nucleolus"/>
    <property type="evidence" value="ECO:0007669"/>
    <property type="project" value="UniProtKB-SubCell"/>
</dbReference>
<comment type="caution">
    <text evidence="16">The sequence shown here is derived from an EMBL/GenBank/DDBJ whole genome shotgun (WGS) entry which is preliminary data.</text>
</comment>
<comment type="domain">
    <text evidence="11">The Q motif is unique to and characteristic of the DEAD box family of RNA helicases and controls ATP binding and hydrolysis.</text>
</comment>
<feature type="short sequence motif" description="Q motif" evidence="9">
    <location>
        <begin position="3"/>
        <end position="32"/>
    </location>
</feature>
<comment type="function">
    <text evidence="11">RNA helicase.</text>
</comment>
<dbReference type="PROSITE" id="PS51192">
    <property type="entry name" value="HELICASE_ATP_BIND_1"/>
    <property type="match status" value="1"/>
</dbReference>
<protein>
    <recommendedName>
        <fullName evidence="11">ATP-dependent RNA helicase</fullName>
        <ecNumber evidence="11">3.6.4.13</ecNumber>
    </recommendedName>
</protein>
<dbReference type="SUPFAM" id="SSF52540">
    <property type="entry name" value="P-loop containing nucleoside triphosphate hydrolases"/>
    <property type="match status" value="1"/>
</dbReference>
<accession>A0A2H9TPZ3</accession>
<dbReference type="Pfam" id="PF00270">
    <property type="entry name" value="DEAD"/>
    <property type="match status" value="1"/>
</dbReference>
<dbReference type="PROSITE" id="PS51194">
    <property type="entry name" value="HELICASE_CTER"/>
    <property type="match status" value="1"/>
</dbReference>
<keyword evidence="7 10" id="KW-0067">ATP-binding</keyword>
<comment type="subcellular location">
    <subcellularLocation>
        <location evidence="1">Nucleus</location>
        <location evidence="1">Nucleolus</location>
    </subcellularLocation>
</comment>
<feature type="domain" description="Helicase C-terminal" evidence="14">
    <location>
        <begin position="268"/>
        <end position="431"/>
    </location>
</feature>
<evidence type="ECO:0000256" key="10">
    <source>
        <dbReference type="RuleBase" id="RU000492"/>
    </source>
</evidence>
<dbReference type="SMART" id="SM01178">
    <property type="entry name" value="DUF4217"/>
    <property type="match status" value="1"/>
</dbReference>